<dbReference type="AlphaFoldDB" id="A0A6J4V6H8"/>
<sequence length="135" mass="13831">AARDRRLVRLHGAFGRGRSAEDVRGVPGSAAVPQQADPGAVERRIGLDPTRGLRGRGRYRERHELPGTGGDPALPGGVQRDGDPLSVRGDVLREQTGTAGGEPLPDDRGGGGTAEGAGADGALGRGAGDRVRSRV</sequence>
<name>A0A6J4V6H8_9BACT</name>
<gene>
    <name evidence="2" type="ORF">AVDCRST_MAG19-2344</name>
</gene>
<feature type="region of interest" description="Disordered" evidence="1">
    <location>
        <begin position="18"/>
        <end position="135"/>
    </location>
</feature>
<accession>A0A6J4V6H8</accession>
<organism evidence="2">
    <name type="scientific">uncultured Thermomicrobiales bacterium</name>
    <dbReference type="NCBI Taxonomy" id="1645740"/>
    <lineage>
        <taxon>Bacteria</taxon>
        <taxon>Pseudomonadati</taxon>
        <taxon>Thermomicrobiota</taxon>
        <taxon>Thermomicrobia</taxon>
        <taxon>Thermomicrobiales</taxon>
        <taxon>environmental samples</taxon>
    </lineage>
</organism>
<feature type="compositionally biased region" description="Gly residues" evidence="1">
    <location>
        <begin position="110"/>
        <end position="126"/>
    </location>
</feature>
<dbReference type="EMBL" id="CADCWL010000109">
    <property type="protein sequence ID" value="CAA9566733.1"/>
    <property type="molecule type" value="Genomic_DNA"/>
</dbReference>
<feature type="non-terminal residue" evidence="2">
    <location>
        <position position="135"/>
    </location>
</feature>
<feature type="non-terminal residue" evidence="2">
    <location>
        <position position="1"/>
    </location>
</feature>
<evidence type="ECO:0000313" key="2">
    <source>
        <dbReference type="EMBL" id="CAA9566733.1"/>
    </source>
</evidence>
<protein>
    <submittedName>
        <fullName evidence="2">Uncharacterized protein</fullName>
    </submittedName>
</protein>
<evidence type="ECO:0000256" key="1">
    <source>
        <dbReference type="SAM" id="MobiDB-lite"/>
    </source>
</evidence>
<proteinExistence type="predicted"/>
<reference evidence="2" key="1">
    <citation type="submission" date="2020-02" db="EMBL/GenBank/DDBJ databases">
        <authorList>
            <person name="Meier V. D."/>
        </authorList>
    </citation>
    <scope>NUCLEOTIDE SEQUENCE</scope>
    <source>
        <strain evidence="2">AVDCRST_MAG19</strain>
    </source>
</reference>